<evidence type="ECO:0000256" key="4">
    <source>
        <dbReference type="ARBA" id="ARBA00022840"/>
    </source>
</evidence>
<dbReference type="InterPro" id="IPR003439">
    <property type="entry name" value="ABC_transporter-like_ATP-bd"/>
</dbReference>
<dbReference type="InterPro" id="IPR015856">
    <property type="entry name" value="ABC_transpr_CbiO/EcfA_su"/>
</dbReference>
<dbReference type="InterPro" id="IPR003593">
    <property type="entry name" value="AAA+_ATPase"/>
</dbReference>
<comment type="caution">
    <text evidence="6">The sequence shown here is derived from an EMBL/GenBank/DDBJ whole genome shotgun (WGS) entry which is preliminary data.</text>
</comment>
<sequence length="259" mass="29028">MEYVIDLQQVSWKRGEAALLDNVNWQVKKGEHWVLLGLNGSGKTTLLNLINGYIWPTTGTVQVLGKRFGSTNLPELRKSIGWVSSSLQEKLYGNDLAQEVIISGKHASIGLYEHVTEEDLNRALSLLNILGCSHLVNRTYETCSQGEKQKLLIARALMADPDILILDEPCNGLDLFARERLLQSVNELAVMENGPTLIYVTHHIEEILPVFQHALLLRSGEVFMKGNTKEVLGKENLSAFFEHPVSVKWDDDRASVQLI</sequence>
<reference evidence="7" key="1">
    <citation type="journal article" date="2019" name="Int. J. Syst. Evol. Microbiol.">
        <title>The Global Catalogue of Microorganisms (GCM) 10K type strain sequencing project: providing services to taxonomists for standard genome sequencing and annotation.</title>
        <authorList>
            <consortium name="The Broad Institute Genomics Platform"/>
            <consortium name="The Broad Institute Genome Sequencing Center for Infectious Disease"/>
            <person name="Wu L."/>
            <person name="Ma J."/>
        </authorList>
    </citation>
    <scope>NUCLEOTIDE SEQUENCE [LARGE SCALE GENOMIC DNA]</scope>
    <source>
        <strain evidence="7">CCUG 61889</strain>
    </source>
</reference>
<dbReference type="RefSeq" id="WP_377918108.1">
    <property type="nucleotide sequence ID" value="NZ_JBHRZT010000072.1"/>
</dbReference>
<dbReference type="GO" id="GO:0005524">
    <property type="term" value="F:ATP binding"/>
    <property type="evidence" value="ECO:0007669"/>
    <property type="project" value="UniProtKB-KW"/>
</dbReference>
<evidence type="ECO:0000259" key="5">
    <source>
        <dbReference type="PROSITE" id="PS50893"/>
    </source>
</evidence>
<gene>
    <name evidence="6" type="ORF">ACFOU2_20450</name>
</gene>
<dbReference type="EMBL" id="JBHRZT010000072">
    <property type="protein sequence ID" value="MFC3885714.1"/>
    <property type="molecule type" value="Genomic_DNA"/>
</dbReference>
<dbReference type="Pfam" id="PF00005">
    <property type="entry name" value="ABC_tran"/>
    <property type="match status" value="1"/>
</dbReference>
<comment type="subcellular location">
    <subcellularLocation>
        <location evidence="1">Cell membrane</location>
        <topology evidence="1">Peripheral membrane protein</topology>
    </subcellularLocation>
</comment>
<name>A0ABV8B8A2_9BACI</name>
<keyword evidence="2" id="KW-0813">Transport</keyword>
<dbReference type="PROSITE" id="PS50893">
    <property type="entry name" value="ABC_TRANSPORTER_2"/>
    <property type="match status" value="1"/>
</dbReference>
<proteinExistence type="predicted"/>
<keyword evidence="7" id="KW-1185">Reference proteome</keyword>
<evidence type="ECO:0000256" key="2">
    <source>
        <dbReference type="ARBA" id="ARBA00022448"/>
    </source>
</evidence>
<organism evidence="6 7">
    <name type="scientific">Bacillus songklensis</name>
    <dbReference type="NCBI Taxonomy" id="1069116"/>
    <lineage>
        <taxon>Bacteria</taxon>
        <taxon>Bacillati</taxon>
        <taxon>Bacillota</taxon>
        <taxon>Bacilli</taxon>
        <taxon>Bacillales</taxon>
        <taxon>Bacillaceae</taxon>
        <taxon>Bacillus</taxon>
    </lineage>
</organism>
<dbReference type="SUPFAM" id="SSF52540">
    <property type="entry name" value="P-loop containing nucleoside triphosphate hydrolases"/>
    <property type="match status" value="1"/>
</dbReference>
<evidence type="ECO:0000256" key="1">
    <source>
        <dbReference type="ARBA" id="ARBA00004202"/>
    </source>
</evidence>
<dbReference type="Proteomes" id="UP001595752">
    <property type="component" value="Unassembled WGS sequence"/>
</dbReference>
<dbReference type="InterPro" id="IPR027417">
    <property type="entry name" value="P-loop_NTPase"/>
</dbReference>
<evidence type="ECO:0000313" key="7">
    <source>
        <dbReference type="Proteomes" id="UP001595752"/>
    </source>
</evidence>
<dbReference type="Gene3D" id="3.40.50.300">
    <property type="entry name" value="P-loop containing nucleotide triphosphate hydrolases"/>
    <property type="match status" value="1"/>
</dbReference>
<protein>
    <submittedName>
        <fullName evidence="6">ABC transporter ATP-binding protein</fullName>
    </submittedName>
</protein>
<evidence type="ECO:0000313" key="6">
    <source>
        <dbReference type="EMBL" id="MFC3885714.1"/>
    </source>
</evidence>
<keyword evidence="4 6" id="KW-0067">ATP-binding</keyword>
<dbReference type="PROSITE" id="PS00211">
    <property type="entry name" value="ABC_TRANSPORTER_1"/>
    <property type="match status" value="1"/>
</dbReference>
<evidence type="ECO:0000256" key="3">
    <source>
        <dbReference type="ARBA" id="ARBA00022741"/>
    </source>
</evidence>
<feature type="domain" description="ABC transporter" evidence="5">
    <location>
        <begin position="5"/>
        <end position="244"/>
    </location>
</feature>
<keyword evidence="3" id="KW-0547">Nucleotide-binding</keyword>
<accession>A0ABV8B8A2</accession>
<dbReference type="CDD" id="cd03225">
    <property type="entry name" value="ABC_cobalt_CbiO_domain1"/>
    <property type="match status" value="1"/>
</dbReference>
<dbReference type="SMART" id="SM00382">
    <property type="entry name" value="AAA"/>
    <property type="match status" value="1"/>
</dbReference>
<dbReference type="PANTHER" id="PTHR43158:SF2">
    <property type="entry name" value="SKFA PEPTIDE EXPORT ATP-BINDING PROTEIN SKFE"/>
    <property type="match status" value="1"/>
</dbReference>
<dbReference type="PANTHER" id="PTHR43158">
    <property type="entry name" value="SKFA PEPTIDE EXPORT ATP-BINDING PROTEIN SKFE"/>
    <property type="match status" value="1"/>
</dbReference>
<dbReference type="InterPro" id="IPR017871">
    <property type="entry name" value="ABC_transporter-like_CS"/>
</dbReference>